<accession>A0A0C9TLZ0</accession>
<evidence type="ECO:0000256" key="1">
    <source>
        <dbReference type="SAM" id="MobiDB-lite"/>
    </source>
</evidence>
<dbReference type="OrthoDB" id="3269111at2759"/>
<gene>
    <name evidence="2" type="ORF">PAXINDRAFT_88352</name>
</gene>
<dbReference type="EMBL" id="KN819554">
    <property type="protein sequence ID" value="KIJ08792.1"/>
    <property type="molecule type" value="Genomic_DNA"/>
</dbReference>
<dbReference type="Proteomes" id="UP000053647">
    <property type="component" value="Unassembled WGS sequence"/>
</dbReference>
<keyword evidence="3" id="KW-1185">Reference proteome</keyword>
<feature type="compositionally biased region" description="Acidic residues" evidence="1">
    <location>
        <begin position="168"/>
        <end position="178"/>
    </location>
</feature>
<reference evidence="3" key="2">
    <citation type="submission" date="2015-01" db="EMBL/GenBank/DDBJ databases">
        <title>Evolutionary Origins and Diversification of the Mycorrhizal Mutualists.</title>
        <authorList>
            <consortium name="DOE Joint Genome Institute"/>
            <consortium name="Mycorrhizal Genomics Consortium"/>
            <person name="Kohler A."/>
            <person name="Kuo A."/>
            <person name="Nagy L.G."/>
            <person name="Floudas D."/>
            <person name="Copeland A."/>
            <person name="Barry K.W."/>
            <person name="Cichocki N."/>
            <person name="Veneault-Fourrey C."/>
            <person name="LaButti K."/>
            <person name="Lindquist E.A."/>
            <person name="Lipzen A."/>
            <person name="Lundell T."/>
            <person name="Morin E."/>
            <person name="Murat C."/>
            <person name="Riley R."/>
            <person name="Ohm R."/>
            <person name="Sun H."/>
            <person name="Tunlid A."/>
            <person name="Henrissat B."/>
            <person name="Grigoriev I.V."/>
            <person name="Hibbett D.S."/>
            <person name="Martin F."/>
        </authorList>
    </citation>
    <scope>NUCLEOTIDE SEQUENCE [LARGE SCALE GENOMIC DNA]</scope>
    <source>
        <strain evidence="3">ATCC 200175</strain>
    </source>
</reference>
<reference evidence="2 3" key="1">
    <citation type="submission" date="2014-06" db="EMBL/GenBank/DDBJ databases">
        <authorList>
            <consortium name="DOE Joint Genome Institute"/>
            <person name="Kuo A."/>
            <person name="Kohler A."/>
            <person name="Nagy L.G."/>
            <person name="Floudas D."/>
            <person name="Copeland A."/>
            <person name="Barry K.W."/>
            <person name="Cichocki N."/>
            <person name="Veneault-Fourrey C."/>
            <person name="LaButti K."/>
            <person name="Lindquist E.A."/>
            <person name="Lipzen A."/>
            <person name="Lundell T."/>
            <person name="Morin E."/>
            <person name="Murat C."/>
            <person name="Sun H."/>
            <person name="Tunlid A."/>
            <person name="Henrissat B."/>
            <person name="Grigoriev I.V."/>
            <person name="Hibbett D.S."/>
            <person name="Martin F."/>
            <person name="Nordberg H.P."/>
            <person name="Cantor M.N."/>
            <person name="Hua S.X."/>
        </authorList>
    </citation>
    <scope>NUCLEOTIDE SEQUENCE [LARGE SCALE GENOMIC DNA]</scope>
    <source>
        <strain evidence="2 3">ATCC 200175</strain>
    </source>
</reference>
<protein>
    <submittedName>
        <fullName evidence="2">Uncharacterized protein</fullName>
    </submittedName>
</protein>
<proteinExistence type="predicted"/>
<feature type="region of interest" description="Disordered" evidence="1">
    <location>
        <begin position="165"/>
        <end position="195"/>
    </location>
</feature>
<name>A0A0C9TLZ0_PAXIN</name>
<dbReference type="AlphaFoldDB" id="A0A0C9TLZ0"/>
<evidence type="ECO:0000313" key="2">
    <source>
        <dbReference type="EMBL" id="KIJ08792.1"/>
    </source>
</evidence>
<organism evidence="2 3">
    <name type="scientific">Paxillus involutus ATCC 200175</name>
    <dbReference type="NCBI Taxonomy" id="664439"/>
    <lineage>
        <taxon>Eukaryota</taxon>
        <taxon>Fungi</taxon>
        <taxon>Dikarya</taxon>
        <taxon>Basidiomycota</taxon>
        <taxon>Agaricomycotina</taxon>
        <taxon>Agaricomycetes</taxon>
        <taxon>Agaricomycetidae</taxon>
        <taxon>Boletales</taxon>
        <taxon>Paxilineae</taxon>
        <taxon>Paxillaceae</taxon>
        <taxon>Paxillus</taxon>
    </lineage>
</organism>
<dbReference type="HOGENOM" id="CLU_108315_0_0_1"/>
<sequence length="242" mass="27689">MRTNISIISGSIQLIHYVAGKHANYDGSEPDQPKSQYHDGQGRVQVSVSFTHLPPRSSNGEKRHKNAKIASINQIMYFHKDSSLAQLLDTAIETLDQVNNLRYAIGNRSKRLCPDNFTAKYTILRTTYKDIDITSIKDFDVLVTKVRKQRSPAFKLLVTQTKLLENGSENEEEEEEEEEPRRKTSKPNNEETKLNEHITELSRLYTCEDRSCKFPICWPSPTDAKHVHLTPLHLKTWAAAIV</sequence>
<evidence type="ECO:0000313" key="3">
    <source>
        <dbReference type="Proteomes" id="UP000053647"/>
    </source>
</evidence>